<dbReference type="RefSeq" id="WP_078809618.1">
    <property type="nucleotide sequence ID" value="NZ_FUWM01000008.1"/>
</dbReference>
<dbReference type="EMBL" id="FUWM01000008">
    <property type="protein sequence ID" value="SJZ53881.1"/>
    <property type="molecule type" value="Genomic_DNA"/>
</dbReference>
<dbReference type="OrthoDB" id="2112251at2"/>
<organism evidence="1 2">
    <name type="scientific">Selenihalanaerobacter shriftii</name>
    <dbReference type="NCBI Taxonomy" id="142842"/>
    <lineage>
        <taxon>Bacteria</taxon>
        <taxon>Bacillati</taxon>
        <taxon>Bacillota</taxon>
        <taxon>Clostridia</taxon>
        <taxon>Halanaerobiales</taxon>
        <taxon>Halobacteroidaceae</taxon>
        <taxon>Selenihalanaerobacter</taxon>
    </lineage>
</organism>
<gene>
    <name evidence="1" type="ORF">SAMN02745118_01130</name>
</gene>
<reference evidence="2" key="1">
    <citation type="submission" date="2017-02" db="EMBL/GenBank/DDBJ databases">
        <authorList>
            <person name="Varghese N."/>
            <person name="Submissions S."/>
        </authorList>
    </citation>
    <scope>NUCLEOTIDE SEQUENCE [LARGE SCALE GENOMIC DNA]</scope>
    <source>
        <strain evidence="2">ATCC BAA-73</strain>
    </source>
</reference>
<dbReference type="AlphaFoldDB" id="A0A1T4LH26"/>
<evidence type="ECO:0000313" key="2">
    <source>
        <dbReference type="Proteomes" id="UP000190625"/>
    </source>
</evidence>
<sequence length="88" mass="10589">MWIKKRISKYRFSRIGSYQRALNKTLKIFQKKYGKNKVFLTNEKDSLSNNHLFLKANLKQDEIESFHRTYNQVTNMFFAGKHNQEVSI</sequence>
<dbReference type="Proteomes" id="UP000190625">
    <property type="component" value="Unassembled WGS sequence"/>
</dbReference>
<evidence type="ECO:0000313" key="1">
    <source>
        <dbReference type="EMBL" id="SJZ53881.1"/>
    </source>
</evidence>
<keyword evidence="2" id="KW-1185">Reference proteome</keyword>
<name>A0A1T4LH26_9FIRM</name>
<proteinExistence type="predicted"/>
<accession>A0A1T4LH26</accession>
<protein>
    <submittedName>
        <fullName evidence="1">Uncharacterized protein</fullName>
    </submittedName>
</protein>